<dbReference type="GO" id="GO:0016618">
    <property type="term" value="F:hydroxypyruvate reductase [NAD(P)H] activity"/>
    <property type="evidence" value="ECO:0007669"/>
    <property type="project" value="TreeGrafter"/>
</dbReference>
<evidence type="ECO:0000259" key="4">
    <source>
        <dbReference type="Pfam" id="PF02826"/>
    </source>
</evidence>
<evidence type="ECO:0000256" key="1">
    <source>
        <dbReference type="ARBA" id="ARBA00023002"/>
    </source>
</evidence>
<dbReference type="PANTHER" id="PTHR10996:SF283">
    <property type="entry name" value="GLYOXYLATE_HYDROXYPYRUVATE REDUCTASE B"/>
    <property type="match status" value="1"/>
</dbReference>
<dbReference type="SUPFAM" id="SSF51735">
    <property type="entry name" value="NAD(P)-binding Rossmann-fold domains"/>
    <property type="match status" value="1"/>
</dbReference>
<sequence length="325" mass="34985">MAKPILLVTRKLPDAIEARASRDYDARLNPNDDPWSTDGAEIARRANEIGAAGILGAAGDKFDAACIKALPDSVKVIATFSVGFDHIDIAAAKARNIVVVNTPEVLSFATAECAFTLMLMAARRAGEGERMVRAGQWKGWAPTQLMGVTLEGKKLGILGFGRIGRELAAMARGFRMEIHYRDIQKLPPEVEQGAIYHDNEDSFLGAIDIISMHVPGGDANRHWLNTARLNKMKPGSIVVNSGRGVSVHDESLIAALRSGHIRAAGLDVYDGEPKVNPGYLTLENVALLPHLGSATIEVRDAMGNRALENLDAVLIKHTAPPHRVA</sequence>
<evidence type="ECO:0000313" key="6">
    <source>
        <dbReference type="Proteomes" id="UP000295096"/>
    </source>
</evidence>
<reference evidence="5 6" key="1">
    <citation type="journal article" date="2016" name="J. Microbiol.">
        <title>Dankookia rubra gen. nov., sp. nov., an alphaproteobacterium isolated from sediment of a shallow stream.</title>
        <authorList>
            <person name="Kim W.H."/>
            <person name="Kim D.H."/>
            <person name="Kang K."/>
            <person name="Ahn T.Y."/>
        </authorList>
    </citation>
    <scope>NUCLEOTIDE SEQUENCE [LARGE SCALE GENOMIC DNA]</scope>
    <source>
        <strain evidence="5 6">JCM30602</strain>
    </source>
</reference>
<accession>A0A4R5QK09</accession>
<dbReference type="GO" id="GO:0030267">
    <property type="term" value="F:glyoxylate reductase (NADPH) activity"/>
    <property type="evidence" value="ECO:0007669"/>
    <property type="project" value="TreeGrafter"/>
</dbReference>
<comment type="caution">
    <text evidence="5">The sequence shown here is derived from an EMBL/GenBank/DDBJ whole genome shotgun (WGS) entry which is preliminary data.</text>
</comment>
<dbReference type="InterPro" id="IPR036291">
    <property type="entry name" value="NAD(P)-bd_dom_sf"/>
</dbReference>
<organism evidence="5 6">
    <name type="scientific">Dankookia rubra</name>
    <dbReference type="NCBI Taxonomy" id="1442381"/>
    <lineage>
        <taxon>Bacteria</taxon>
        <taxon>Pseudomonadati</taxon>
        <taxon>Pseudomonadota</taxon>
        <taxon>Alphaproteobacteria</taxon>
        <taxon>Acetobacterales</taxon>
        <taxon>Roseomonadaceae</taxon>
        <taxon>Dankookia</taxon>
    </lineage>
</organism>
<evidence type="ECO:0000313" key="5">
    <source>
        <dbReference type="EMBL" id="TDH63764.1"/>
    </source>
</evidence>
<dbReference type="GO" id="GO:0005829">
    <property type="term" value="C:cytosol"/>
    <property type="evidence" value="ECO:0007669"/>
    <property type="project" value="TreeGrafter"/>
</dbReference>
<evidence type="ECO:0000259" key="3">
    <source>
        <dbReference type="Pfam" id="PF00389"/>
    </source>
</evidence>
<keyword evidence="1 2" id="KW-0560">Oxidoreductase</keyword>
<evidence type="ECO:0000256" key="2">
    <source>
        <dbReference type="RuleBase" id="RU003719"/>
    </source>
</evidence>
<dbReference type="GO" id="GO:0051287">
    <property type="term" value="F:NAD binding"/>
    <property type="evidence" value="ECO:0007669"/>
    <property type="project" value="InterPro"/>
</dbReference>
<gene>
    <name evidence="5" type="ORF">E2C06_05405</name>
</gene>
<feature type="domain" description="D-isomer specific 2-hydroxyacid dehydrogenase NAD-binding" evidence="4">
    <location>
        <begin position="115"/>
        <end position="292"/>
    </location>
</feature>
<feature type="domain" description="D-isomer specific 2-hydroxyacid dehydrogenase catalytic" evidence="3">
    <location>
        <begin position="36"/>
        <end position="316"/>
    </location>
</feature>
<name>A0A4R5QK09_9PROT</name>
<dbReference type="OrthoDB" id="9793626at2"/>
<dbReference type="InterPro" id="IPR006139">
    <property type="entry name" value="D-isomer_2_OHA_DH_cat_dom"/>
</dbReference>
<dbReference type="PANTHER" id="PTHR10996">
    <property type="entry name" value="2-HYDROXYACID DEHYDROGENASE-RELATED"/>
    <property type="match status" value="1"/>
</dbReference>
<dbReference type="Proteomes" id="UP000295096">
    <property type="component" value="Unassembled WGS sequence"/>
</dbReference>
<dbReference type="Gene3D" id="3.40.50.720">
    <property type="entry name" value="NAD(P)-binding Rossmann-like Domain"/>
    <property type="match status" value="2"/>
</dbReference>
<dbReference type="EMBL" id="SMSJ01000004">
    <property type="protein sequence ID" value="TDH63764.1"/>
    <property type="molecule type" value="Genomic_DNA"/>
</dbReference>
<dbReference type="RefSeq" id="WP_133287558.1">
    <property type="nucleotide sequence ID" value="NZ_SMSJ01000004.1"/>
</dbReference>
<dbReference type="AlphaFoldDB" id="A0A4R5QK09"/>
<keyword evidence="6" id="KW-1185">Reference proteome</keyword>
<comment type="similarity">
    <text evidence="2">Belongs to the D-isomer specific 2-hydroxyacid dehydrogenase family.</text>
</comment>
<dbReference type="InterPro" id="IPR050223">
    <property type="entry name" value="D-isomer_2-hydroxyacid_DH"/>
</dbReference>
<dbReference type="CDD" id="cd05301">
    <property type="entry name" value="GDH"/>
    <property type="match status" value="1"/>
</dbReference>
<dbReference type="Pfam" id="PF00389">
    <property type="entry name" value="2-Hacid_dh"/>
    <property type="match status" value="1"/>
</dbReference>
<dbReference type="Pfam" id="PF02826">
    <property type="entry name" value="2-Hacid_dh_C"/>
    <property type="match status" value="1"/>
</dbReference>
<dbReference type="InterPro" id="IPR006140">
    <property type="entry name" value="D-isomer_DH_NAD-bd"/>
</dbReference>
<proteinExistence type="inferred from homology"/>
<protein>
    <submittedName>
        <fullName evidence="5">D-glycerate dehydrogenase</fullName>
    </submittedName>
</protein>
<dbReference type="SUPFAM" id="SSF52283">
    <property type="entry name" value="Formate/glycerate dehydrogenase catalytic domain-like"/>
    <property type="match status" value="1"/>
</dbReference>